<dbReference type="Proteomes" id="UP000828390">
    <property type="component" value="Unassembled WGS sequence"/>
</dbReference>
<name>A0A9D4NP29_DREPO</name>
<evidence type="ECO:0000313" key="1">
    <source>
        <dbReference type="EMBL" id="KAH3898313.1"/>
    </source>
</evidence>
<accession>A0A9D4NP29</accession>
<organism evidence="1 2">
    <name type="scientific">Dreissena polymorpha</name>
    <name type="common">Zebra mussel</name>
    <name type="synonym">Mytilus polymorpha</name>
    <dbReference type="NCBI Taxonomy" id="45954"/>
    <lineage>
        <taxon>Eukaryota</taxon>
        <taxon>Metazoa</taxon>
        <taxon>Spiralia</taxon>
        <taxon>Lophotrochozoa</taxon>
        <taxon>Mollusca</taxon>
        <taxon>Bivalvia</taxon>
        <taxon>Autobranchia</taxon>
        <taxon>Heteroconchia</taxon>
        <taxon>Euheterodonta</taxon>
        <taxon>Imparidentia</taxon>
        <taxon>Neoheterodontei</taxon>
        <taxon>Myida</taxon>
        <taxon>Dreissenoidea</taxon>
        <taxon>Dreissenidae</taxon>
        <taxon>Dreissena</taxon>
    </lineage>
</organism>
<protein>
    <submittedName>
        <fullName evidence="1">Uncharacterized protein</fullName>
    </submittedName>
</protein>
<dbReference type="AlphaFoldDB" id="A0A9D4NP29"/>
<reference evidence="1" key="1">
    <citation type="journal article" date="2019" name="bioRxiv">
        <title>The Genome of the Zebra Mussel, Dreissena polymorpha: A Resource for Invasive Species Research.</title>
        <authorList>
            <person name="McCartney M.A."/>
            <person name="Auch B."/>
            <person name="Kono T."/>
            <person name="Mallez S."/>
            <person name="Zhang Y."/>
            <person name="Obille A."/>
            <person name="Becker A."/>
            <person name="Abrahante J.E."/>
            <person name="Garbe J."/>
            <person name="Badalamenti J.P."/>
            <person name="Herman A."/>
            <person name="Mangelson H."/>
            <person name="Liachko I."/>
            <person name="Sullivan S."/>
            <person name="Sone E.D."/>
            <person name="Koren S."/>
            <person name="Silverstein K.A.T."/>
            <person name="Beckman K.B."/>
            <person name="Gohl D.M."/>
        </authorList>
    </citation>
    <scope>NUCLEOTIDE SEQUENCE</scope>
    <source>
        <strain evidence="1">Duluth1</strain>
        <tissue evidence="1">Whole animal</tissue>
    </source>
</reference>
<reference evidence="1" key="2">
    <citation type="submission" date="2020-11" db="EMBL/GenBank/DDBJ databases">
        <authorList>
            <person name="McCartney M.A."/>
            <person name="Auch B."/>
            <person name="Kono T."/>
            <person name="Mallez S."/>
            <person name="Becker A."/>
            <person name="Gohl D.M."/>
            <person name="Silverstein K.A.T."/>
            <person name="Koren S."/>
            <person name="Bechman K.B."/>
            <person name="Herman A."/>
            <person name="Abrahante J.E."/>
            <person name="Garbe J."/>
        </authorList>
    </citation>
    <scope>NUCLEOTIDE SEQUENCE</scope>
    <source>
        <strain evidence="1">Duluth1</strain>
        <tissue evidence="1">Whole animal</tissue>
    </source>
</reference>
<keyword evidence="2" id="KW-1185">Reference proteome</keyword>
<dbReference type="EMBL" id="JAIWYP010000001">
    <property type="protein sequence ID" value="KAH3898313.1"/>
    <property type="molecule type" value="Genomic_DNA"/>
</dbReference>
<sequence length="69" mass="8060">MLVARIMKLHRYIDHDSQMTHIDFQTTCVENFGVEKIIEEKHLRDNGFTDFAVVKLDEIIITGNNQNVN</sequence>
<feature type="non-terminal residue" evidence="1">
    <location>
        <position position="1"/>
    </location>
</feature>
<evidence type="ECO:0000313" key="2">
    <source>
        <dbReference type="Proteomes" id="UP000828390"/>
    </source>
</evidence>
<proteinExistence type="predicted"/>
<comment type="caution">
    <text evidence="1">The sequence shown here is derived from an EMBL/GenBank/DDBJ whole genome shotgun (WGS) entry which is preliminary data.</text>
</comment>
<gene>
    <name evidence="1" type="ORF">DPMN_022541</name>
</gene>